<proteinExistence type="predicted"/>
<protein>
    <submittedName>
        <fullName evidence="1">Uncharacterized protein</fullName>
    </submittedName>
</protein>
<gene>
    <name evidence="1" type="ORF">OP10G_4366</name>
</gene>
<accession>A0A068NZ05</accession>
<keyword evidence="2" id="KW-1185">Reference proteome</keyword>
<dbReference type="AlphaFoldDB" id="A0A068NZ05"/>
<sequence length="407" mass="45662">MRAPAAGQDLPAIYPGDPPEFDAATAALADVDAHLPATNRYRKLIDSRFKVVKEFKIQVQTGSHPLVAEAKRLVSDSQAFADDFKNYDEDGAKYEASCAAYGSTPLTKENASQMAVWGRLLDTWRAKGLAWMARLSTEEKRLNDWKIDYVNRREKIWSGWLDDLRAFTNYANGGVRLAKIEAELEHLKPQIQRDRMSIGRYGSKLPGFHEDVEKMAFQAEEAREEGKQQAYGFGLSLAIDSMAINSSSKQAMTQAKLRKIKEILVNTGTPPDRVKAILGGWSEGNAVVKAIRTDRHMIERIGKLVDYGNIAEGAAREKYWEAASSCLSLFVQTPMLKLVKANAEIYTSLLYTGLSAHEATARVEQFSRLADDQLRAVNSLAKTYEKHLKLRRTLLKEQEQIRAEQGF</sequence>
<evidence type="ECO:0000313" key="2">
    <source>
        <dbReference type="Proteomes" id="UP000027982"/>
    </source>
</evidence>
<dbReference type="Proteomes" id="UP000027982">
    <property type="component" value="Chromosome"/>
</dbReference>
<dbReference type="KEGG" id="fgi:OP10G_4366"/>
<evidence type="ECO:0000313" key="1">
    <source>
        <dbReference type="EMBL" id="AIE87734.1"/>
    </source>
</evidence>
<dbReference type="EMBL" id="CP007139">
    <property type="protein sequence ID" value="AIE87734.1"/>
    <property type="molecule type" value="Genomic_DNA"/>
</dbReference>
<dbReference type="HOGENOM" id="CLU_675692_0_0_0"/>
<organism evidence="1 2">
    <name type="scientific">Fimbriimonas ginsengisoli Gsoil 348</name>
    <dbReference type="NCBI Taxonomy" id="661478"/>
    <lineage>
        <taxon>Bacteria</taxon>
        <taxon>Bacillati</taxon>
        <taxon>Armatimonadota</taxon>
        <taxon>Fimbriimonadia</taxon>
        <taxon>Fimbriimonadales</taxon>
        <taxon>Fimbriimonadaceae</taxon>
        <taxon>Fimbriimonas</taxon>
    </lineage>
</organism>
<reference evidence="1 2" key="1">
    <citation type="journal article" date="2014" name="PLoS ONE">
        <title>The first complete genome sequence of the class fimbriimonadia in the phylum armatimonadetes.</title>
        <authorList>
            <person name="Hu Z.Y."/>
            <person name="Wang Y.Z."/>
            <person name="Im W.T."/>
            <person name="Wang S.Y."/>
            <person name="Zhao G.P."/>
            <person name="Zheng H.J."/>
            <person name="Quan Z.X."/>
        </authorList>
    </citation>
    <scope>NUCLEOTIDE SEQUENCE [LARGE SCALE GENOMIC DNA]</scope>
    <source>
        <strain evidence="1">Gsoil 348</strain>
    </source>
</reference>
<name>A0A068NZ05_FIMGI</name>